<reference evidence="3" key="1">
    <citation type="submission" date="2018-02" db="EMBL/GenBank/DDBJ databases">
        <authorList>
            <person name="Cohen D.B."/>
            <person name="Kent A.D."/>
        </authorList>
    </citation>
    <scope>NUCLEOTIDE SEQUENCE</scope>
</reference>
<dbReference type="InterPro" id="IPR026960">
    <property type="entry name" value="RVT-Znf"/>
</dbReference>
<evidence type="ECO:0000313" key="3">
    <source>
        <dbReference type="EMBL" id="SPD18267.1"/>
    </source>
</evidence>
<dbReference type="InterPro" id="IPR032675">
    <property type="entry name" value="LRR_dom_sf"/>
</dbReference>
<dbReference type="EMBL" id="OIVN01004591">
    <property type="protein sequence ID" value="SPD18267.1"/>
    <property type="molecule type" value="Genomic_DNA"/>
</dbReference>
<proteinExistence type="predicted"/>
<evidence type="ECO:0000259" key="2">
    <source>
        <dbReference type="Pfam" id="PF13966"/>
    </source>
</evidence>
<protein>
    <recommendedName>
        <fullName evidence="2">Reverse transcriptase zinc-binding domain-containing protein</fullName>
    </recommendedName>
</protein>
<gene>
    <name evidence="3" type="ORF">FSB_LOCUS46149</name>
</gene>
<dbReference type="PANTHER" id="PTHR33116:SF78">
    <property type="entry name" value="OS12G0587133 PROTEIN"/>
    <property type="match status" value="1"/>
</dbReference>
<sequence length="1325" mass="146629">MVNGSPSGFFGSSRGIRQGDPLSPLLFLLVMEVLSRMLHRMEEAGLHRGVQAGSLPMSYLGLSLGVSFKASVVWNPTLEKVERRLAGWQKLYLSKGGRLTLLKSTLSSLPTYYLSLFTVPKHVAARIEKLQRNFLWGGLGDGFKHHLVGWDTVCSPLAQGGLGVRKVEVFNRALLGKWLWKFGRKDTHLWRRVIATKYGLDCGGWMTKKPTGTHGCNLWKSIFSGWDFFNQQVELVASLGTRICFWYDKWCCEVLLKPMFPLLFAYSTSRIAAIASCLSCSDSMRWKLRQHGEFDVKSFYHALDVKLDIKFPWKAIWRVKAPRRVSFFLWSAAWGRILTCDNLMRRGYIMAGWCCMCRHDGETENHLLIHCTLASDLWHLILRSFGVLWVFPSNIADLLFGEIPQQLTSLTFLEYLNLSQNHLIGPIPQGGQLSTFPNSSFEGNLELCGSPLLKKCVNNEAPTSTPSHESSFGEGFNWKTVVMGYACGLKKNLMVFPYIGRESMEDSQSDSNMFSIRIVSIDYYMATPISGLDVCYRSFQGAITEPVDFTVTGPSQVHTGPWICMPNTIDSAAFMGHREIYNVKESGFGGTAIDCSMYESGHNDEPSLVWVHDKSFENLVGTNVTTDSMGQQNQNCSGGKQIVYNLYGMGHMHLSKMKFRNPVPDTFSPRKSDRIGMQDQNMDKLTCMPTDFQEEYDRIGMCDGAMPSYPSKPLPDDVLRTLSLGLEFENKLIELCGETENTLALNPLEKNVKLLQSMTSATDEGNLVGLGHTNTDNIDGEPLKYSNEKEIMGSLSPQGSIREKEIPTEGRDTSIQPAIIETLNPKAADKEALGLLRWLAMSQVAEYINSDDELVRETVLRHFGRGAKRSQQTNFHEAYEVKAAHSDSSMYGKLPLLYSSDSSSQASRAKDGKFVSQGKPKAIDSTASMGHHEIEMRSEFEGSLECQSLQDVGARLTSALVGNNVPLVDSSPLKGSASSLIVTQSSLRDDCDKAQSFLLNDCEKDLPESGSTFYVKPILDHLYQETPESSMQKGVHLVMGGDAYTQAKSFALEIALKVMLVQSDNMYMVAALSDNPIESLNLGKSLAATARHRLVGWMAFLVLMKEVGDEAKIGAITAPMDFTITDWTDGASENASFTLTTSNIKEENFDGSSGAPGGNNVTLVDSSPLKCSASSLIGTPSSLPHDCDKVQSFLPDDCDKDLPESGSGSHVKPILDHLYQENPRIFDREWSAFGDGVTTIMQDGKLKPTPLSQSGFRDPASVGGGEQLTLLSIEVQAESSRDLISDPQFDAINVIALAIQNDTDSIPEVYVLLRSKTEGFKRYGC</sequence>
<organism evidence="3">
    <name type="scientific">Fagus sylvatica</name>
    <name type="common">Beechnut</name>
    <dbReference type="NCBI Taxonomy" id="28930"/>
    <lineage>
        <taxon>Eukaryota</taxon>
        <taxon>Viridiplantae</taxon>
        <taxon>Streptophyta</taxon>
        <taxon>Embryophyta</taxon>
        <taxon>Tracheophyta</taxon>
        <taxon>Spermatophyta</taxon>
        <taxon>Magnoliopsida</taxon>
        <taxon>eudicotyledons</taxon>
        <taxon>Gunneridae</taxon>
        <taxon>Pentapetalae</taxon>
        <taxon>rosids</taxon>
        <taxon>fabids</taxon>
        <taxon>Fagales</taxon>
        <taxon>Fagaceae</taxon>
        <taxon>Fagus</taxon>
    </lineage>
</organism>
<dbReference type="Gene3D" id="3.80.10.10">
    <property type="entry name" value="Ribonuclease Inhibitor"/>
    <property type="match status" value="1"/>
</dbReference>
<feature type="region of interest" description="Disordered" evidence="1">
    <location>
        <begin position="902"/>
        <end position="922"/>
    </location>
</feature>
<accession>A0A2N9HWG6</accession>
<evidence type="ECO:0000256" key="1">
    <source>
        <dbReference type="SAM" id="MobiDB-lite"/>
    </source>
</evidence>
<dbReference type="Pfam" id="PF13966">
    <property type="entry name" value="zf-RVT"/>
    <property type="match status" value="1"/>
</dbReference>
<name>A0A2N9HWG6_FAGSY</name>
<dbReference type="PANTHER" id="PTHR33116">
    <property type="entry name" value="REVERSE TRANSCRIPTASE ZINC-BINDING DOMAIN-CONTAINING PROTEIN-RELATED-RELATED"/>
    <property type="match status" value="1"/>
</dbReference>
<feature type="domain" description="Reverse transcriptase zinc-binding" evidence="2">
    <location>
        <begin position="294"/>
        <end position="378"/>
    </location>
</feature>